<feature type="transmembrane region" description="Helical" evidence="12">
    <location>
        <begin position="817"/>
        <end position="836"/>
    </location>
</feature>
<keyword evidence="12" id="KW-0472">Membrane</keyword>
<dbReference type="CDD" id="cd13986">
    <property type="entry name" value="STKc_16"/>
    <property type="match status" value="1"/>
</dbReference>
<comment type="catalytic activity">
    <reaction evidence="8">
        <text>L-threonyl-[protein] + ATP = O-phospho-L-threonyl-[protein] + ADP + H(+)</text>
        <dbReference type="Rhea" id="RHEA:46608"/>
        <dbReference type="Rhea" id="RHEA-COMP:11060"/>
        <dbReference type="Rhea" id="RHEA-COMP:11605"/>
        <dbReference type="ChEBI" id="CHEBI:15378"/>
        <dbReference type="ChEBI" id="CHEBI:30013"/>
        <dbReference type="ChEBI" id="CHEBI:30616"/>
        <dbReference type="ChEBI" id="CHEBI:61977"/>
        <dbReference type="ChEBI" id="CHEBI:456216"/>
        <dbReference type="EC" id="2.7.11.1"/>
    </reaction>
</comment>
<dbReference type="SUPFAM" id="SSF103473">
    <property type="entry name" value="MFS general substrate transporter"/>
    <property type="match status" value="1"/>
</dbReference>
<dbReference type="RefSeq" id="XP_070888979.1">
    <property type="nucleotide sequence ID" value="XM_071030914.1"/>
</dbReference>
<dbReference type="SUPFAM" id="SSF56112">
    <property type="entry name" value="Protein kinase-like (PK-like)"/>
    <property type="match status" value="1"/>
</dbReference>
<evidence type="ECO:0000256" key="8">
    <source>
        <dbReference type="ARBA" id="ARBA00047899"/>
    </source>
</evidence>
<keyword evidence="6" id="KW-0418">Kinase</keyword>
<evidence type="ECO:0000256" key="10">
    <source>
        <dbReference type="PROSITE-ProRule" id="PRU10141"/>
    </source>
</evidence>
<protein>
    <recommendedName>
        <fullName evidence="2">non-specific serine/threonine protein kinase</fullName>
        <ecNumber evidence="2">2.7.11.1</ecNumber>
    </recommendedName>
</protein>
<dbReference type="Pfam" id="PF07690">
    <property type="entry name" value="MFS_1"/>
    <property type="match status" value="1"/>
</dbReference>
<evidence type="ECO:0000313" key="14">
    <source>
        <dbReference type="EMBL" id="KAL2870000.1"/>
    </source>
</evidence>
<feature type="transmembrane region" description="Helical" evidence="12">
    <location>
        <begin position="727"/>
        <end position="744"/>
    </location>
</feature>
<dbReference type="PANTHER" id="PTHR45998">
    <property type="entry name" value="SERINE/THREONINE-PROTEIN KINASE 16"/>
    <property type="match status" value="1"/>
</dbReference>
<feature type="transmembrane region" description="Helical" evidence="12">
    <location>
        <begin position="912"/>
        <end position="933"/>
    </location>
</feature>
<dbReference type="PROSITE" id="PS00108">
    <property type="entry name" value="PROTEIN_KINASE_ST"/>
    <property type="match status" value="1"/>
</dbReference>
<organism evidence="14 15">
    <name type="scientific">Aspergillus lucknowensis</name>
    <dbReference type="NCBI Taxonomy" id="176173"/>
    <lineage>
        <taxon>Eukaryota</taxon>
        <taxon>Fungi</taxon>
        <taxon>Dikarya</taxon>
        <taxon>Ascomycota</taxon>
        <taxon>Pezizomycotina</taxon>
        <taxon>Eurotiomycetes</taxon>
        <taxon>Eurotiomycetidae</taxon>
        <taxon>Eurotiales</taxon>
        <taxon>Aspergillaceae</taxon>
        <taxon>Aspergillus</taxon>
        <taxon>Aspergillus subgen. Nidulantes</taxon>
    </lineage>
</organism>
<evidence type="ECO:0000256" key="4">
    <source>
        <dbReference type="ARBA" id="ARBA00022679"/>
    </source>
</evidence>
<keyword evidence="5 10" id="KW-0547">Nucleotide-binding</keyword>
<feature type="transmembrane region" description="Helical" evidence="12">
    <location>
        <begin position="842"/>
        <end position="870"/>
    </location>
</feature>
<dbReference type="InterPro" id="IPR000719">
    <property type="entry name" value="Prot_kinase_dom"/>
</dbReference>
<dbReference type="InterPro" id="IPR008271">
    <property type="entry name" value="Ser/Thr_kinase_AS"/>
</dbReference>
<evidence type="ECO:0000259" key="13">
    <source>
        <dbReference type="PROSITE" id="PS50011"/>
    </source>
</evidence>
<evidence type="ECO:0000256" key="5">
    <source>
        <dbReference type="ARBA" id="ARBA00022741"/>
    </source>
</evidence>
<dbReference type="InterPro" id="IPR017441">
    <property type="entry name" value="Protein_kinase_ATP_BS"/>
</dbReference>
<feature type="region of interest" description="Disordered" evidence="11">
    <location>
        <begin position="355"/>
        <end position="376"/>
    </location>
</feature>
<evidence type="ECO:0000256" key="9">
    <source>
        <dbReference type="ARBA" id="ARBA00048679"/>
    </source>
</evidence>
<feature type="domain" description="Protein kinase" evidence="13">
    <location>
        <begin position="32"/>
        <end position="411"/>
    </location>
</feature>
<dbReference type="Proteomes" id="UP001610432">
    <property type="component" value="Unassembled WGS sequence"/>
</dbReference>
<dbReference type="PROSITE" id="PS50011">
    <property type="entry name" value="PROTEIN_KINASE_DOM"/>
    <property type="match status" value="1"/>
</dbReference>
<feature type="binding site" evidence="10">
    <location>
        <position position="61"/>
    </location>
    <ligand>
        <name>ATP</name>
        <dbReference type="ChEBI" id="CHEBI:30616"/>
    </ligand>
</feature>
<keyword evidence="4" id="KW-0808">Transferase</keyword>
<evidence type="ECO:0000256" key="3">
    <source>
        <dbReference type="ARBA" id="ARBA00022527"/>
    </source>
</evidence>
<keyword evidence="12" id="KW-1133">Transmembrane helix</keyword>
<dbReference type="GeneID" id="98145986"/>
<reference evidence="14 15" key="1">
    <citation type="submission" date="2024-07" db="EMBL/GenBank/DDBJ databases">
        <title>Section-level genome sequencing and comparative genomics of Aspergillus sections Usti and Cavernicolus.</title>
        <authorList>
            <consortium name="Lawrence Berkeley National Laboratory"/>
            <person name="Nybo J.L."/>
            <person name="Vesth T.C."/>
            <person name="Theobald S."/>
            <person name="Frisvad J.C."/>
            <person name="Larsen T.O."/>
            <person name="Kjaerboelling I."/>
            <person name="Rothschild-Mancinelli K."/>
            <person name="Lyhne E.K."/>
            <person name="Kogle M.E."/>
            <person name="Barry K."/>
            <person name="Clum A."/>
            <person name="Na H."/>
            <person name="Ledsgaard L."/>
            <person name="Lin J."/>
            <person name="Lipzen A."/>
            <person name="Kuo A."/>
            <person name="Riley R."/>
            <person name="Mondo S."/>
            <person name="Labutti K."/>
            <person name="Haridas S."/>
            <person name="Pangalinan J."/>
            <person name="Salamov A.A."/>
            <person name="Simmons B.A."/>
            <person name="Magnuson J.K."/>
            <person name="Chen J."/>
            <person name="Drula E."/>
            <person name="Henrissat B."/>
            <person name="Wiebenga A."/>
            <person name="Lubbers R.J."/>
            <person name="Gomes A.C."/>
            <person name="Macurrencykelacurrency M.R."/>
            <person name="Stajich J."/>
            <person name="Grigoriev I.V."/>
            <person name="Mortensen U.H."/>
            <person name="De Vries R.P."/>
            <person name="Baker S.E."/>
            <person name="Andersen M.R."/>
        </authorList>
    </citation>
    <scope>NUCLEOTIDE SEQUENCE [LARGE SCALE GENOMIC DNA]</scope>
    <source>
        <strain evidence="14 15">CBS 449.75</strain>
    </source>
</reference>
<evidence type="ECO:0000256" key="6">
    <source>
        <dbReference type="ARBA" id="ARBA00022777"/>
    </source>
</evidence>
<dbReference type="PANTHER" id="PTHR45998:SF2">
    <property type="entry name" value="SERINE_THREONINE-PROTEIN KINASE 16"/>
    <property type="match status" value="1"/>
</dbReference>
<dbReference type="InterPro" id="IPR036259">
    <property type="entry name" value="MFS_trans_sf"/>
</dbReference>
<dbReference type="Gene3D" id="1.20.1250.20">
    <property type="entry name" value="MFS general substrate transporter like domains"/>
    <property type="match status" value="1"/>
</dbReference>
<evidence type="ECO:0000313" key="15">
    <source>
        <dbReference type="Proteomes" id="UP001610432"/>
    </source>
</evidence>
<comment type="subcellular location">
    <subcellularLocation>
        <location evidence="1">Membrane</location>
        <topology evidence="1">Multi-pass membrane protein</topology>
    </subcellularLocation>
</comment>
<dbReference type="InterPro" id="IPR011009">
    <property type="entry name" value="Kinase-like_dom_sf"/>
</dbReference>
<dbReference type="Pfam" id="PF00069">
    <property type="entry name" value="Pkinase"/>
    <property type="match status" value="2"/>
</dbReference>
<dbReference type="EMBL" id="JBFXLQ010000007">
    <property type="protein sequence ID" value="KAL2870000.1"/>
    <property type="molecule type" value="Genomic_DNA"/>
</dbReference>
<feature type="compositionally biased region" description="Basic and acidic residues" evidence="11">
    <location>
        <begin position="233"/>
        <end position="244"/>
    </location>
</feature>
<evidence type="ECO:0000256" key="11">
    <source>
        <dbReference type="SAM" id="MobiDB-lite"/>
    </source>
</evidence>
<sequence length="958" mass="106335">MAQYFFDLLYNFTDCMCCFPSSPQLKINNRSFKMLRLLGEGGFSYVYLVQDKSTSELFALKKIQCPFGQESVSQALKEVEAYNLFTSERNVIHSIDHCVSTEPGSKFRNDGGDAGSKTVYILLPYYQRGNLQDAINANLVNHTRFPEKRLMILILGVAQALRAMHQYRVKSGSAPTRKAKAVRREGAEADADTGMRMGKAKRRASHLAGEVDSENEPLMDDEVTQSQEGVQDGDPRPYAHRDIKPGNIMIDDDGQTPILMDLGSLAPSPIAITSRSLALAVQDTAAEHSTMPYRAPELFDVKTGSIIDTKVDIWSLGCTLYACLVGKSPFEARSEETGGSLSMCVLGGDWRFPDEKTGATKGKGKAGDEPNKDTATSISAPVKDVVRRCLQVEPADRPDVDELIQLLKDVIKELPEDDVVLYDMAQSIDRNAIPGTFTLVDTEHVLATRHLDRGDRDIVLVPEPSSDPDDPLNWVPLRKLLSTVSLSEETGVSINTLNEGTGYMFLLAGWGLLFWQPFALQYGKRMTYMISLAGMLGTGVWGYVWQPCAVELPPLTRIGSPHVRSNGEWIARSIITGFFLAPIEALPEVSVTDVYFTHERGTYMGLYAFFLAGSNFFAPVICGFIAEYHGWEWVFYWPAIFCGASIVFLFFFMEETNYAREVASLPEGPAIPSPVSAENQGKEKALPANATSQSDQEVGVVYRKKTYIQKLSIMGPRQAKNNMLRRAWHTIYYLSWPVIFYAGFSYGSYLIWFNVLNATASLILGSAPYNFRVSGLPYFQCTDSKRSSSLFTGRFSDWLTIKLARRNGGTMEAEHRLWPLSLCLILVPGSLLLWGVGAAHGVHWFGLLVAMCLLAMTNTCGVTLSVNYLVDSYQALSGDAMASVILVRNTMSFAMGYGITPWVQDLGYQNCFVSAAFVGLACSAVFLLMIKLGKRFRVQSRKKYWSIVVENREKGMGH</sequence>
<dbReference type="InterPro" id="IPR052239">
    <property type="entry name" value="Ser/Thr-specific_kinases"/>
</dbReference>
<keyword evidence="15" id="KW-1185">Reference proteome</keyword>
<evidence type="ECO:0000256" key="2">
    <source>
        <dbReference type="ARBA" id="ARBA00012513"/>
    </source>
</evidence>
<keyword evidence="7 10" id="KW-0067">ATP-binding</keyword>
<dbReference type="SMART" id="SM00220">
    <property type="entry name" value="S_TKc"/>
    <property type="match status" value="1"/>
</dbReference>
<name>A0ABR4LZS1_9EURO</name>
<feature type="compositionally biased region" description="Acidic residues" evidence="11">
    <location>
        <begin position="211"/>
        <end position="223"/>
    </location>
</feature>
<dbReference type="PROSITE" id="PS00107">
    <property type="entry name" value="PROTEIN_KINASE_ATP"/>
    <property type="match status" value="1"/>
</dbReference>
<accession>A0ABR4LZS1</accession>
<evidence type="ECO:0000256" key="1">
    <source>
        <dbReference type="ARBA" id="ARBA00004141"/>
    </source>
</evidence>
<gene>
    <name evidence="14" type="ORF">BJX67DRAFT_370426</name>
</gene>
<keyword evidence="3" id="KW-0723">Serine/threonine-protein kinase</keyword>
<keyword evidence="12" id="KW-0812">Transmembrane</keyword>
<feature type="transmembrane region" description="Helical" evidence="12">
    <location>
        <begin position="502"/>
        <end position="520"/>
    </location>
</feature>
<comment type="catalytic activity">
    <reaction evidence="9">
        <text>L-seryl-[protein] + ATP = O-phospho-L-seryl-[protein] + ADP + H(+)</text>
        <dbReference type="Rhea" id="RHEA:17989"/>
        <dbReference type="Rhea" id="RHEA-COMP:9863"/>
        <dbReference type="Rhea" id="RHEA-COMP:11604"/>
        <dbReference type="ChEBI" id="CHEBI:15378"/>
        <dbReference type="ChEBI" id="CHEBI:29999"/>
        <dbReference type="ChEBI" id="CHEBI:30616"/>
        <dbReference type="ChEBI" id="CHEBI:83421"/>
        <dbReference type="ChEBI" id="CHEBI:456216"/>
        <dbReference type="EC" id="2.7.11.1"/>
    </reaction>
</comment>
<dbReference type="InterPro" id="IPR011701">
    <property type="entry name" value="MFS"/>
</dbReference>
<evidence type="ECO:0000256" key="7">
    <source>
        <dbReference type="ARBA" id="ARBA00022840"/>
    </source>
</evidence>
<comment type="caution">
    <text evidence="14">The sequence shown here is derived from an EMBL/GenBank/DDBJ whole genome shotgun (WGS) entry which is preliminary data.</text>
</comment>
<dbReference type="Gene3D" id="1.10.510.10">
    <property type="entry name" value="Transferase(Phosphotransferase) domain 1"/>
    <property type="match status" value="2"/>
</dbReference>
<feature type="transmembrane region" description="Helical" evidence="12">
    <location>
        <begin position="634"/>
        <end position="652"/>
    </location>
</feature>
<feature type="transmembrane region" description="Helical" evidence="12">
    <location>
        <begin position="606"/>
        <end position="628"/>
    </location>
</feature>
<dbReference type="EC" id="2.7.11.1" evidence="2"/>
<proteinExistence type="predicted"/>
<feature type="region of interest" description="Disordered" evidence="11">
    <location>
        <begin position="172"/>
        <end position="247"/>
    </location>
</feature>
<evidence type="ECO:0000256" key="12">
    <source>
        <dbReference type="SAM" id="Phobius"/>
    </source>
</evidence>